<organism evidence="3 4">
    <name type="scientific">Pinctada imbricata</name>
    <name type="common">Atlantic pearl-oyster</name>
    <name type="synonym">Pinctada martensii</name>
    <dbReference type="NCBI Taxonomy" id="66713"/>
    <lineage>
        <taxon>Eukaryota</taxon>
        <taxon>Metazoa</taxon>
        <taxon>Spiralia</taxon>
        <taxon>Lophotrochozoa</taxon>
        <taxon>Mollusca</taxon>
        <taxon>Bivalvia</taxon>
        <taxon>Autobranchia</taxon>
        <taxon>Pteriomorphia</taxon>
        <taxon>Pterioida</taxon>
        <taxon>Pterioidea</taxon>
        <taxon>Pteriidae</taxon>
        <taxon>Pinctada</taxon>
    </lineage>
</organism>
<sequence>MGLSGGNRRDAWDSKAGVGGIHGVKGREGENGAGMRGKGERGERKGRGILPVLPLKSRKREEIYTHPWTCWITNYSIQSISMEIDIGSARNDDQSKDVVVEYNIDTEGNHHGNSLHDNNKLINNEKIHIDRRKMRFKLFPEKGNWQKEISDNDHDDEEAETENKAFKSCITETKENLMKFAEILYKCTLCTSMPSILTSESSFVSHVIEEHLKKHVSSISCPQCELVFGTEEDLKFHVSFSHADSSLSSIENFISVKSEEKCSELLFSQLWSVNKEGCVPKSLDLSKCIKKRKSRQALGSHSFPESNSINNMNDTECSPKITISHEPENPHRHLPMENRVKLQELTNEIFTKQKDVGGLHMGVDVSQIGAIKNVSSTPEFGKYTKLVREGGSIVYFCQVCNWKSQIKVHFDGHCKNKVHQTKVKVAEEQRTADQNDIEKRKQELPLSLVNKSEVPNVRKLDVPNLTENQNSEDEEKKCQSVQRTKRVSPARPNKRKRSSVNVVRYYDHNNDWNSSDSNSSNSSYFIPMRESSLEQVTKTKKSKLCNAQSPQSLVKQEINVISPQAKEMSPLQTLLHSDHNKFQPNQFVSSKAVFPEFQATSTSYESRKTSSPVTSTGSALLNQLLSLTPKFSSSPFSPPTMPSRNDTKENDKHYDDSCKVQTEIPEIPSSDLKSERESPKMHCTEVPIMQHSESATKPSQEDSSHHFTSLQSGPNKCGFCPKTFESDTLLRLHLERCHLKRFDEVFQVHKSSDDPQKEGFGEVSKIIKLKLVIPNLLFSTPHGNVSREQLLQKFSELTDINEAVQWGPACNKAIRELFPDSTAQRKGKYKKYPFR</sequence>
<dbReference type="InterPro" id="IPR013087">
    <property type="entry name" value="Znf_C2H2_type"/>
</dbReference>
<dbReference type="Proteomes" id="UP001186944">
    <property type="component" value="Unassembled WGS sequence"/>
</dbReference>
<feature type="region of interest" description="Disordered" evidence="1">
    <location>
        <begin position="630"/>
        <end position="656"/>
    </location>
</feature>
<proteinExistence type="predicted"/>
<feature type="region of interest" description="Disordered" evidence="1">
    <location>
        <begin position="459"/>
        <end position="502"/>
    </location>
</feature>
<feature type="domain" description="C2H2-type" evidence="2">
    <location>
        <begin position="717"/>
        <end position="738"/>
    </location>
</feature>
<protein>
    <recommendedName>
        <fullName evidence="2">C2H2-type domain-containing protein</fullName>
    </recommendedName>
</protein>
<evidence type="ECO:0000256" key="1">
    <source>
        <dbReference type="SAM" id="MobiDB-lite"/>
    </source>
</evidence>
<evidence type="ECO:0000259" key="2">
    <source>
        <dbReference type="PROSITE" id="PS00028"/>
    </source>
</evidence>
<accession>A0AA88XNB1</accession>
<keyword evidence="4" id="KW-1185">Reference proteome</keyword>
<dbReference type="SMART" id="SM00355">
    <property type="entry name" value="ZnF_C2H2"/>
    <property type="match status" value="4"/>
</dbReference>
<name>A0AA88XNB1_PINIB</name>
<feature type="region of interest" description="Disordered" evidence="1">
    <location>
        <begin position="1"/>
        <end position="45"/>
    </location>
</feature>
<dbReference type="AlphaFoldDB" id="A0AA88XNB1"/>
<feature type="domain" description="C2H2-type" evidence="2">
    <location>
        <begin position="221"/>
        <end position="242"/>
    </location>
</feature>
<comment type="caution">
    <text evidence="3">The sequence shown here is derived from an EMBL/GenBank/DDBJ whole genome shotgun (WGS) entry which is preliminary data.</text>
</comment>
<evidence type="ECO:0000313" key="3">
    <source>
        <dbReference type="EMBL" id="KAK3088612.1"/>
    </source>
</evidence>
<evidence type="ECO:0000313" key="4">
    <source>
        <dbReference type="Proteomes" id="UP001186944"/>
    </source>
</evidence>
<feature type="compositionally biased region" description="Basic and acidic residues" evidence="1">
    <location>
        <begin position="645"/>
        <end position="656"/>
    </location>
</feature>
<dbReference type="PROSITE" id="PS00028">
    <property type="entry name" value="ZINC_FINGER_C2H2_1"/>
    <property type="match status" value="2"/>
</dbReference>
<feature type="compositionally biased region" description="Basic residues" evidence="1">
    <location>
        <begin position="483"/>
        <end position="498"/>
    </location>
</feature>
<reference evidence="3" key="1">
    <citation type="submission" date="2019-08" db="EMBL/GenBank/DDBJ databases">
        <title>The improved chromosome-level genome for the pearl oyster Pinctada fucata martensii using PacBio sequencing and Hi-C.</title>
        <authorList>
            <person name="Zheng Z."/>
        </authorList>
    </citation>
    <scope>NUCLEOTIDE SEQUENCE</scope>
    <source>
        <strain evidence="3">ZZ-2019</strain>
        <tissue evidence="3">Adductor muscle</tissue>
    </source>
</reference>
<gene>
    <name evidence="3" type="ORF">FSP39_021274</name>
</gene>
<dbReference type="EMBL" id="VSWD01000011">
    <property type="protein sequence ID" value="KAK3088612.1"/>
    <property type="molecule type" value="Genomic_DNA"/>
</dbReference>